<dbReference type="Proteomes" id="UP000317730">
    <property type="component" value="Unassembled WGS sequence"/>
</dbReference>
<dbReference type="EMBL" id="BJMV01000004">
    <property type="protein sequence ID" value="GEB85311.1"/>
    <property type="molecule type" value="Genomic_DNA"/>
</dbReference>
<organism evidence="17 18">
    <name type="scientific">Acetobacter peroxydans</name>
    <dbReference type="NCBI Taxonomy" id="104098"/>
    <lineage>
        <taxon>Bacteria</taxon>
        <taxon>Pseudomonadati</taxon>
        <taxon>Pseudomonadota</taxon>
        <taxon>Alphaproteobacteria</taxon>
        <taxon>Acetobacterales</taxon>
        <taxon>Acetobacteraceae</taxon>
        <taxon>Acetobacter</taxon>
    </lineage>
</organism>
<evidence type="ECO:0000256" key="3">
    <source>
        <dbReference type="ARBA" id="ARBA00022723"/>
    </source>
</evidence>
<feature type="binding site" description="axial binding residue" evidence="12">
    <location>
        <position position="692"/>
    </location>
    <ligand>
        <name>heme c</name>
        <dbReference type="ChEBI" id="CHEBI:61717"/>
    </ligand>
    <ligandPart>
        <name>Fe</name>
        <dbReference type="ChEBI" id="CHEBI:18248"/>
    </ligandPart>
</feature>
<evidence type="ECO:0000256" key="14">
    <source>
        <dbReference type="SAM" id="MobiDB-lite"/>
    </source>
</evidence>
<dbReference type="InterPro" id="IPR009056">
    <property type="entry name" value="Cyt_c-like_dom"/>
</dbReference>
<feature type="binding site" evidence="12">
    <location>
        <position position="298"/>
    </location>
    <ligand>
        <name>Ca(2+)</name>
        <dbReference type="ChEBI" id="CHEBI:29108"/>
    </ligand>
</feature>
<dbReference type="PROSITE" id="PS51318">
    <property type="entry name" value="TAT"/>
    <property type="match status" value="1"/>
</dbReference>
<evidence type="ECO:0000256" key="2">
    <source>
        <dbReference type="ARBA" id="ARBA00022617"/>
    </source>
</evidence>
<dbReference type="SUPFAM" id="SSF46626">
    <property type="entry name" value="Cytochrome c"/>
    <property type="match status" value="1"/>
</dbReference>
<dbReference type="InterPro" id="IPR017512">
    <property type="entry name" value="PQQ_MeOH/EtOH_DH"/>
</dbReference>
<evidence type="ECO:0000256" key="9">
    <source>
        <dbReference type="ARBA" id="ARBA00023157"/>
    </source>
</evidence>
<dbReference type="SUPFAM" id="SSF50998">
    <property type="entry name" value="Quinoprotein alcohol dehydrogenase-like"/>
    <property type="match status" value="1"/>
</dbReference>
<dbReference type="RefSeq" id="WP_141375418.1">
    <property type="nucleotide sequence ID" value="NZ_BAPL01000023.1"/>
</dbReference>
<dbReference type="GO" id="GO:0030288">
    <property type="term" value="C:outer membrane-bounded periplasmic space"/>
    <property type="evidence" value="ECO:0007669"/>
    <property type="project" value="InterPro"/>
</dbReference>
<dbReference type="Gene3D" id="2.140.10.10">
    <property type="entry name" value="Quinoprotein alcohol dehydrogenase-like superfamily"/>
    <property type="match status" value="1"/>
</dbReference>
<evidence type="ECO:0000256" key="1">
    <source>
        <dbReference type="ARBA" id="ARBA00008156"/>
    </source>
</evidence>
<dbReference type="GO" id="GO:0016614">
    <property type="term" value="F:oxidoreductase activity, acting on CH-OH group of donors"/>
    <property type="evidence" value="ECO:0007669"/>
    <property type="project" value="InterPro"/>
</dbReference>
<dbReference type="GO" id="GO:0009055">
    <property type="term" value="F:electron transfer activity"/>
    <property type="evidence" value="ECO:0007669"/>
    <property type="project" value="InterPro"/>
</dbReference>
<evidence type="ECO:0000256" key="13">
    <source>
        <dbReference type="PIRSR" id="PIRSR617512-4"/>
    </source>
</evidence>
<feature type="region of interest" description="Disordered" evidence="14">
    <location>
        <begin position="722"/>
        <end position="743"/>
    </location>
</feature>
<keyword evidence="18" id="KW-1185">Reference proteome</keyword>
<dbReference type="AlphaFoldDB" id="A0A4Y3TQK7"/>
<feature type="chain" id="PRO_5021441086" evidence="15">
    <location>
        <begin position="36"/>
        <end position="743"/>
    </location>
</feature>
<evidence type="ECO:0000256" key="15">
    <source>
        <dbReference type="SAM" id="SignalP"/>
    </source>
</evidence>
<dbReference type="CDD" id="cd10279">
    <property type="entry name" value="PQQ_ADH_II"/>
    <property type="match status" value="1"/>
</dbReference>
<keyword evidence="3 12" id="KW-0479">Metal-binding</keyword>
<dbReference type="GO" id="GO:0016020">
    <property type="term" value="C:membrane"/>
    <property type="evidence" value="ECO:0007669"/>
    <property type="project" value="InterPro"/>
</dbReference>
<dbReference type="Pfam" id="PF01011">
    <property type="entry name" value="PQQ"/>
    <property type="match status" value="2"/>
</dbReference>
<feature type="disulfide bond" evidence="13">
    <location>
        <begin position="142"/>
        <end position="143"/>
    </location>
</feature>
<accession>A0A4Y3TQK7</accession>
<proteinExistence type="inferred from homology"/>
<evidence type="ECO:0000256" key="4">
    <source>
        <dbReference type="ARBA" id="ARBA00022729"/>
    </source>
</evidence>
<keyword evidence="2 11" id="KW-0349">Heme</keyword>
<keyword evidence="6 11" id="KW-0634">PQQ</keyword>
<feature type="binding site" evidence="11">
    <location>
        <position position="96"/>
    </location>
    <ligand>
        <name>pyrroloquinoline quinone</name>
        <dbReference type="ChEBI" id="CHEBI:58442"/>
    </ligand>
</feature>
<evidence type="ECO:0000256" key="5">
    <source>
        <dbReference type="ARBA" id="ARBA00022837"/>
    </source>
</evidence>
<dbReference type="InterPro" id="IPR018391">
    <property type="entry name" value="PQQ_b-propeller_rpt"/>
</dbReference>
<evidence type="ECO:0000256" key="6">
    <source>
        <dbReference type="ARBA" id="ARBA00022891"/>
    </source>
</evidence>
<dbReference type="OrthoDB" id="9794322at2"/>
<dbReference type="PROSITE" id="PS00364">
    <property type="entry name" value="BACTERIAL_PQQ_2"/>
    <property type="match status" value="1"/>
</dbReference>
<keyword evidence="9 13" id="KW-1015">Disulfide bond</keyword>
<dbReference type="NCBIfam" id="TIGR03075">
    <property type="entry name" value="PQQ_enz_alc_DH"/>
    <property type="match status" value="1"/>
</dbReference>
<evidence type="ECO:0000259" key="16">
    <source>
        <dbReference type="PROSITE" id="PS51007"/>
    </source>
</evidence>
<comment type="caution">
    <text evidence="17">The sequence shown here is derived from an EMBL/GenBank/DDBJ whole genome shotgun (WGS) entry which is preliminary data.</text>
</comment>
<dbReference type="GO" id="GO:0020037">
    <property type="term" value="F:heme binding"/>
    <property type="evidence" value="ECO:0007669"/>
    <property type="project" value="InterPro"/>
</dbReference>
<sequence length="743" mass="81739">MTRPASAKRRSLQGILAAGTLCAAALPCVAFPAHADTLGDTGEAIIHADEHPENWLTYGRTYTEQRYSPLDQINRANVGNLKLAWYYNFDTNRGQEGTPLVVDGIMYATTNWSKMKALDAATGKLLWEYDPQVPGNIADRGCCDTVNRGAGYWNGKVFFGTFDGRMIALDAKTGKKVWEVNTIPPEASLGKQRSYTVDGAVRVVKGLVLIGNGGAEFGARGFVSAFDAETGKLKWRFYTVPNNKNQPDHAVSDKVLMEKAYKTWGPNGAWVQQGGGGTVWDSIMYDPVTDLVYLGVGNGSPWNYKYRSSGIGSNLFLGSIVAVKPETGEYVWHFQETPMDQWDYTSVQQIMTIDMPINGETRRVIVHAPKNGFLYIIDAKTGEFLAGRNYTYENWASGLDPLTGRPIYRPEGLWTLNGNFWYGIPGPLGAHNFMAMAYSPRTHLIYLPAHQIPFGYKNQTGGFKAHPDSWNLGLDMTKTGLPDSAEARTAYMKDLHGEVLAWDPVKMQTVWQIDHKGPWNGGVLATGGDLLFQGLANGEFHAYDATNGSDLFKFNAQSGIIASPITYSVNGKQYVAVEVGWGGIYPISMGGMGRTSGWTVNHSFMAVFSLDGKASLPEMNSLGFLPVKPPAEYDSKVVDKGYFQYQTYCQTCHGDNGEGAGMLPDLRWSGSIRHKDGFYNVVGRGALTAYGMDRFDTSMTPDEIESIRQYLIKRANDTYQREVDARKNASGTPQGPAMGITPQ</sequence>
<evidence type="ECO:0000256" key="11">
    <source>
        <dbReference type="PIRSR" id="PIRSR617512-2"/>
    </source>
</evidence>
<keyword evidence="7" id="KW-0560">Oxidoreductase</keyword>
<dbReference type="InterPro" id="IPR006311">
    <property type="entry name" value="TAT_signal"/>
</dbReference>
<name>A0A4Y3TQK7_9PROT</name>
<comment type="cofactor">
    <cofactor evidence="12">
        <name>Ca(2+)</name>
        <dbReference type="ChEBI" id="CHEBI:29108"/>
    </cofactor>
    <text evidence="12">Binds 1 Ca(2+) ion per subunit.</text>
</comment>
<feature type="active site" description="Proton acceptor" evidence="10">
    <location>
        <position position="343"/>
    </location>
</feature>
<protein>
    <submittedName>
        <fullName evidence="17">Alcohol dehydrogenase</fullName>
    </submittedName>
</protein>
<dbReference type="Pfam" id="PF13442">
    <property type="entry name" value="Cytochrome_CBB3"/>
    <property type="match status" value="1"/>
</dbReference>
<feature type="binding site" evidence="11">
    <location>
        <position position="584"/>
    </location>
    <ligand>
        <name>pyrroloquinoline quinone</name>
        <dbReference type="ChEBI" id="CHEBI:58442"/>
    </ligand>
</feature>
<feature type="binding site" evidence="11">
    <location>
        <position position="278"/>
    </location>
    <ligand>
        <name>pyrroloquinoline quinone</name>
        <dbReference type="ChEBI" id="CHEBI:58442"/>
    </ligand>
</feature>
<dbReference type="InterPro" id="IPR002372">
    <property type="entry name" value="PQQ_rpt_dom"/>
</dbReference>
<dbReference type="GO" id="GO:0005509">
    <property type="term" value="F:calcium ion binding"/>
    <property type="evidence" value="ECO:0007669"/>
    <property type="project" value="InterPro"/>
</dbReference>
<feature type="binding site" description="covalent" evidence="11">
    <location>
        <position position="652"/>
    </location>
    <ligand>
        <name>heme c</name>
        <dbReference type="ChEBI" id="CHEBI:61717"/>
    </ligand>
</feature>
<feature type="binding site" description="axial binding residue" evidence="12">
    <location>
        <position position="653"/>
    </location>
    <ligand>
        <name>heme c</name>
        <dbReference type="ChEBI" id="CHEBI:61717"/>
    </ligand>
    <ligandPart>
        <name>Fe</name>
        <dbReference type="ChEBI" id="CHEBI:18248"/>
    </ligandPart>
</feature>
<dbReference type="SMART" id="SM00564">
    <property type="entry name" value="PQQ"/>
    <property type="match status" value="6"/>
</dbReference>
<feature type="binding site" evidence="11">
    <location>
        <position position="370"/>
    </location>
    <ligand>
        <name>pyrroloquinoline quinone</name>
        <dbReference type="ChEBI" id="CHEBI:58442"/>
    </ligand>
</feature>
<dbReference type="InterPro" id="IPR011047">
    <property type="entry name" value="Quinoprotein_ADH-like_sf"/>
</dbReference>
<keyword evidence="8 12" id="KW-0408">Iron</keyword>
<dbReference type="PROSITE" id="PS00363">
    <property type="entry name" value="BACTERIAL_PQQ_1"/>
    <property type="match status" value="1"/>
</dbReference>
<reference evidence="17 18" key="1">
    <citation type="submission" date="2019-06" db="EMBL/GenBank/DDBJ databases">
        <title>Whole genome shotgun sequence of Acetobacter peroxydans NBRC 13755.</title>
        <authorList>
            <person name="Hosoyama A."/>
            <person name="Uohara A."/>
            <person name="Ohji S."/>
            <person name="Ichikawa N."/>
        </authorList>
    </citation>
    <scope>NUCLEOTIDE SEQUENCE [LARGE SCALE GENOMIC DNA]</scope>
    <source>
        <strain evidence="17 18">NBRC 13755</strain>
    </source>
</reference>
<keyword evidence="4 15" id="KW-0732">Signal</keyword>
<comment type="similarity">
    <text evidence="1">Belongs to the bacterial PQQ dehydrogenase family.</text>
</comment>
<dbReference type="InterPro" id="IPR036909">
    <property type="entry name" value="Cyt_c-like_dom_sf"/>
</dbReference>
<evidence type="ECO:0000256" key="12">
    <source>
        <dbReference type="PIRSR" id="PIRSR617512-3"/>
    </source>
</evidence>
<feature type="binding site" evidence="12">
    <location>
        <position position="343"/>
    </location>
    <ligand>
        <name>Ca(2+)</name>
        <dbReference type="ChEBI" id="CHEBI:29108"/>
    </ligand>
</feature>
<dbReference type="PROSITE" id="PS51007">
    <property type="entry name" value="CYTC"/>
    <property type="match status" value="1"/>
</dbReference>
<feature type="binding site" description="covalent" evidence="11">
    <location>
        <position position="649"/>
    </location>
    <ligand>
        <name>heme c</name>
        <dbReference type="ChEBI" id="CHEBI:61717"/>
    </ligand>
</feature>
<gene>
    <name evidence="17" type="ORF">APE01nite_11080</name>
</gene>
<dbReference type="InterPro" id="IPR001479">
    <property type="entry name" value="Quinoprotein_DH_CS"/>
</dbReference>
<evidence type="ECO:0000256" key="8">
    <source>
        <dbReference type="ARBA" id="ARBA00023004"/>
    </source>
</evidence>
<dbReference type="PANTHER" id="PTHR32303">
    <property type="entry name" value="QUINOPROTEIN ALCOHOL DEHYDROGENASE (CYTOCHROME C)"/>
    <property type="match status" value="1"/>
</dbReference>
<feature type="domain" description="Cytochrome c" evidence="16">
    <location>
        <begin position="636"/>
        <end position="715"/>
    </location>
</feature>
<evidence type="ECO:0000256" key="10">
    <source>
        <dbReference type="PIRSR" id="PIRSR617512-1"/>
    </source>
</evidence>
<feature type="signal peptide" evidence="15">
    <location>
        <begin position="1"/>
        <end position="35"/>
    </location>
</feature>
<dbReference type="Gene3D" id="1.10.760.10">
    <property type="entry name" value="Cytochrome c-like domain"/>
    <property type="match status" value="1"/>
</dbReference>
<comment type="cofactor">
    <cofactor evidence="11">
        <name>pyrroloquinoline quinone</name>
        <dbReference type="ChEBI" id="CHEBI:58442"/>
    </cofactor>
    <text evidence="11">Binds 1 PQQ group per subunit.</text>
</comment>
<feature type="binding site" evidence="11">
    <location>
        <begin position="214"/>
        <end position="215"/>
    </location>
    <ligand>
        <name>pyrroloquinoline quinone</name>
        <dbReference type="ChEBI" id="CHEBI:58442"/>
    </ligand>
</feature>
<evidence type="ECO:0000313" key="18">
    <source>
        <dbReference type="Proteomes" id="UP000317730"/>
    </source>
</evidence>
<feature type="binding site" evidence="12">
    <location>
        <position position="216"/>
    </location>
    <ligand>
        <name>Ca(2+)</name>
        <dbReference type="ChEBI" id="CHEBI:29108"/>
    </ligand>
</feature>
<evidence type="ECO:0000313" key="17">
    <source>
        <dbReference type="EMBL" id="GEB85311.1"/>
    </source>
</evidence>
<keyword evidence="5 12" id="KW-0106">Calcium</keyword>
<comment type="cofactor">
    <cofactor evidence="11">
        <name>heme c</name>
        <dbReference type="ChEBI" id="CHEBI:61717"/>
    </cofactor>
    <text evidence="11">Binds 1 heme c group per subunit.</text>
</comment>
<evidence type="ECO:0000256" key="7">
    <source>
        <dbReference type="ARBA" id="ARBA00023002"/>
    </source>
</evidence>
<feature type="binding site" evidence="11">
    <location>
        <position position="148"/>
    </location>
    <ligand>
        <name>pyrroloquinoline quinone</name>
        <dbReference type="ChEBI" id="CHEBI:58442"/>
    </ligand>
</feature>